<keyword evidence="10" id="KW-1185">Reference proteome</keyword>
<keyword evidence="6" id="KW-0675">Receptor</keyword>
<gene>
    <name evidence="9" type="ORF">CRENBAI_010622</name>
</gene>
<keyword evidence="3 8" id="KW-1133">Transmembrane helix</keyword>
<evidence type="ECO:0000256" key="6">
    <source>
        <dbReference type="ARBA" id="ARBA00023170"/>
    </source>
</evidence>
<dbReference type="GO" id="GO:0009897">
    <property type="term" value="C:external side of plasma membrane"/>
    <property type="evidence" value="ECO:0007669"/>
    <property type="project" value="TreeGrafter"/>
</dbReference>
<sequence length="106" mass="11885">MSREGPLADRQTTNRPGHALVILVCYCIIISSLCRGAKGQMLKKKKALKKTVILVICLFGYWLPYCLCILVDTLAMLNVIVFSSFEVQRAVETRISITEALAHFHC</sequence>
<evidence type="ECO:0000256" key="7">
    <source>
        <dbReference type="ARBA" id="ARBA00023224"/>
    </source>
</evidence>
<evidence type="ECO:0000313" key="10">
    <source>
        <dbReference type="Proteomes" id="UP001311232"/>
    </source>
</evidence>
<evidence type="ECO:0000256" key="2">
    <source>
        <dbReference type="ARBA" id="ARBA00022692"/>
    </source>
</evidence>
<evidence type="ECO:0000256" key="3">
    <source>
        <dbReference type="ARBA" id="ARBA00022989"/>
    </source>
</evidence>
<keyword evidence="5 8" id="KW-0472">Membrane</keyword>
<dbReference type="Pfam" id="PF00001">
    <property type="entry name" value="7tm_1"/>
    <property type="match status" value="1"/>
</dbReference>
<evidence type="ECO:0000256" key="1">
    <source>
        <dbReference type="ARBA" id="ARBA00004370"/>
    </source>
</evidence>
<dbReference type="GO" id="GO:0060326">
    <property type="term" value="P:cell chemotaxis"/>
    <property type="evidence" value="ECO:0007669"/>
    <property type="project" value="TreeGrafter"/>
</dbReference>
<protein>
    <submittedName>
        <fullName evidence="9">Uncharacterized protein</fullName>
    </submittedName>
</protein>
<reference evidence="9 10" key="1">
    <citation type="submission" date="2021-06" db="EMBL/GenBank/DDBJ databases">
        <authorList>
            <person name="Palmer J.M."/>
        </authorList>
    </citation>
    <scope>NUCLEOTIDE SEQUENCE [LARGE SCALE GENOMIC DNA]</scope>
    <source>
        <strain evidence="9 10">MEX-2019</strain>
        <tissue evidence="9">Muscle</tissue>
    </source>
</reference>
<dbReference type="GO" id="GO:0007204">
    <property type="term" value="P:positive regulation of cytosolic calcium ion concentration"/>
    <property type="evidence" value="ECO:0007669"/>
    <property type="project" value="TreeGrafter"/>
</dbReference>
<dbReference type="AlphaFoldDB" id="A0AAV9S7A3"/>
<dbReference type="Gene3D" id="1.20.1070.10">
    <property type="entry name" value="Rhodopsin 7-helix transmembrane proteins"/>
    <property type="match status" value="1"/>
</dbReference>
<evidence type="ECO:0000256" key="4">
    <source>
        <dbReference type="ARBA" id="ARBA00023040"/>
    </source>
</evidence>
<dbReference type="InterPro" id="IPR050119">
    <property type="entry name" value="CCR1-9-like"/>
</dbReference>
<evidence type="ECO:0000256" key="8">
    <source>
        <dbReference type="SAM" id="Phobius"/>
    </source>
</evidence>
<keyword evidence="2 8" id="KW-0812">Transmembrane</keyword>
<dbReference type="GO" id="GO:0007420">
    <property type="term" value="P:brain development"/>
    <property type="evidence" value="ECO:0007669"/>
    <property type="project" value="TreeGrafter"/>
</dbReference>
<name>A0AAV9S7A3_9TELE</name>
<evidence type="ECO:0000256" key="5">
    <source>
        <dbReference type="ARBA" id="ARBA00023136"/>
    </source>
</evidence>
<organism evidence="9 10">
    <name type="scientific">Crenichthys baileyi</name>
    <name type="common">White River springfish</name>
    <dbReference type="NCBI Taxonomy" id="28760"/>
    <lineage>
        <taxon>Eukaryota</taxon>
        <taxon>Metazoa</taxon>
        <taxon>Chordata</taxon>
        <taxon>Craniata</taxon>
        <taxon>Vertebrata</taxon>
        <taxon>Euteleostomi</taxon>
        <taxon>Actinopterygii</taxon>
        <taxon>Neopterygii</taxon>
        <taxon>Teleostei</taxon>
        <taxon>Neoteleostei</taxon>
        <taxon>Acanthomorphata</taxon>
        <taxon>Ovalentaria</taxon>
        <taxon>Atherinomorphae</taxon>
        <taxon>Cyprinodontiformes</taxon>
        <taxon>Goodeidae</taxon>
        <taxon>Crenichthys</taxon>
    </lineage>
</organism>
<dbReference type="GO" id="GO:0019957">
    <property type="term" value="F:C-C chemokine binding"/>
    <property type="evidence" value="ECO:0007669"/>
    <property type="project" value="TreeGrafter"/>
</dbReference>
<evidence type="ECO:0000313" key="9">
    <source>
        <dbReference type="EMBL" id="KAK5617211.1"/>
    </source>
</evidence>
<feature type="transmembrane region" description="Helical" evidence="8">
    <location>
        <begin position="16"/>
        <end position="33"/>
    </location>
</feature>
<accession>A0AAV9S7A3</accession>
<dbReference type="Proteomes" id="UP001311232">
    <property type="component" value="Unassembled WGS sequence"/>
</dbReference>
<dbReference type="PANTHER" id="PTHR10489">
    <property type="entry name" value="CELL ADHESION MOLECULE"/>
    <property type="match status" value="1"/>
</dbReference>
<feature type="transmembrane region" description="Helical" evidence="8">
    <location>
        <begin position="53"/>
        <end position="77"/>
    </location>
</feature>
<comment type="subcellular location">
    <subcellularLocation>
        <location evidence="1">Membrane</location>
    </subcellularLocation>
</comment>
<keyword evidence="4" id="KW-0297">G-protein coupled receptor</keyword>
<dbReference type="PANTHER" id="PTHR10489:SF594">
    <property type="entry name" value="C-X-C CHEMOKINE RECEPTOR TYPE 4"/>
    <property type="match status" value="1"/>
</dbReference>
<dbReference type="EMBL" id="JAHHUM010000781">
    <property type="protein sequence ID" value="KAK5617211.1"/>
    <property type="molecule type" value="Genomic_DNA"/>
</dbReference>
<dbReference type="GO" id="GO:0022008">
    <property type="term" value="P:neurogenesis"/>
    <property type="evidence" value="ECO:0007669"/>
    <property type="project" value="TreeGrafter"/>
</dbReference>
<proteinExistence type="predicted"/>
<dbReference type="InterPro" id="IPR000276">
    <property type="entry name" value="GPCR_Rhodpsn"/>
</dbReference>
<dbReference type="GO" id="GO:0006955">
    <property type="term" value="P:immune response"/>
    <property type="evidence" value="ECO:0007669"/>
    <property type="project" value="TreeGrafter"/>
</dbReference>
<comment type="caution">
    <text evidence="9">The sequence shown here is derived from an EMBL/GenBank/DDBJ whole genome shotgun (WGS) entry which is preliminary data.</text>
</comment>
<dbReference type="GO" id="GO:0016493">
    <property type="term" value="F:C-C chemokine receptor activity"/>
    <property type="evidence" value="ECO:0007669"/>
    <property type="project" value="TreeGrafter"/>
</dbReference>
<dbReference type="GO" id="GO:0019722">
    <property type="term" value="P:calcium-mediated signaling"/>
    <property type="evidence" value="ECO:0007669"/>
    <property type="project" value="TreeGrafter"/>
</dbReference>
<keyword evidence="7" id="KW-0807">Transducer</keyword>
<dbReference type="SUPFAM" id="SSF81321">
    <property type="entry name" value="Family A G protein-coupled receptor-like"/>
    <property type="match status" value="1"/>
</dbReference>